<dbReference type="Proteomes" id="UP000663879">
    <property type="component" value="Unassembled WGS sequence"/>
</dbReference>
<reference evidence="2" key="1">
    <citation type="submission" date="2021-02" db="EMBL/GenBank/DDBJ databases">
        <authorList>
            <person name="Nowell W R."/>
        </authorList>
    </citation>
    <scope>NUCLEOTIDE SEQUENCE</scope>
    <source>
        <strain evidence="2">Ploen Becks lab</strain>
    </source>
</reference>
<sequence length="43" mass="4761">MDSSLNDAEPIEKAAVLDENQSMSFEKDQSLSESQQLVSQSED</sequence>
<protein>
    <submittedName>
        <fullName evidence="2">Uncharacterized protein</fullName>
    </submittedName>
</protein>
<dbReference type="EMBL" id="CAJNOC010006306">
    <property type="protein sequence ID" value="CAF1074896.1"/>
    <property type="molecule type" value="Genomic_DNA"/>
</dbReference>
<comment type="caution">
    <text evidence="2">The sequence shown here is derived from an EMBL/GenBank/DDBJ whole genome shotgun (WGS) entry which is preliminary data.</text>
</comment>
<feature type="non-terminal residue" evidence="2">
    <location>
        <position position="43"/>
    </location>
</feature>
<name>A0A814M4X4_9BILA</name>
<accession>A0A814M4X4</accession>
<organism evidence="2 3">
    <name type="scientific">Brachionus calyciflorus</name>
    <dbReference type="NCBI Taxonomy" id="104777"/>
    <lineage>
        <taxon>Eukaryota</taxon>
        <taxon>Metazoa</taxon>
        <taxon>Spiralia</taxon>
        <taxon>Gnathifera</taxon>
        <taxon>Rotifera</taxon>
        <taxon>Eurotatoria</taxon>
        <taxon>Monogononta</taxon>
        <taxon>Pseudotrocha</taxon>
        <taxon>Ploima</taxon>
        <taxon>Brachionidae</taxon>
        <taxon>Brachionus</taxon>
    </lineage>
</organism>
<feature type="compositionally biased region" description="Low complexity" evidence="1">
    <location>
        <begin position="31"/>
        <end position="43"/>
    </location>
</feature>
<dbReference type="AlphaFoldDB" id="A0A814M4X4"/>
<gene>
    <name evidence="2" type="ORF">OXX778_LOCUS19913</name>
</gene>
<feature type="region of interest" description="Disordered" evidence="1">
    <location>
        <begin position="1"/>
        <end position="43"/>
    </location>
</feature>
<keyword evidence="3" id="KW-1185">Reference proteome</keyword>
<proteinExistence type="predicted"/>
<evidence type="ECO:0000313" key="2">
    <source>
        <dbReference type="EMBL" id="CAF1074896.1"/>
    </source>
</evidence>
<evidence type="ECO:0000256" key="1">
    <source>
        <dbReference type="SAM" id="MobiDB-lite"/>
    </source>
</evidence>
<evidence type="ECO:0000313" key="3">
    <source>
        <dbReference type="Proteomes" id="UP000663879"/>
    </source>
</evidence>